<evidence type="ECO:0000256" key="2">
    <source>
        <dbReference type="SAM" id="Phobius"/>
    </source>
</evidence>
<evidence type="ECO:0000313" key="3">
    <source>
        <dbReference type="EMBL" id="WAB80903.1"/>
    </source>
</evidence>
<organism evidence="3 4">
    <name type="scientific">Microcella daejeonensis</name>
    <dbReference type="NCBI Taxonomy" id="2994971"/>
    <lineage>
        <taxon>Bacteria</taxon>
        <taxon>Bacillati</taxon>
        <taxon>Actinomycetota</taxon>
        <taxon>Actinomycetes</taxon>
        <taxon>Micrococcales</taxon>
        <taxon>Microbacteriaceae</taxon>
        <taxon>Microcella</taxon>
    </lineage>
</organism>
<name>A0A9E8S861_9MICO</name>
<reference evidence="3" key="1">
    <citation type="submission" date="2022-11" db="EMBL/GenBank/DDBJ databases">
        <title>Description of Microcella daejonensis nov. sp, isolated from riverside soil.</title>
        <authorList>
            <person name="Molina K.M."/>
            <person name="Kim S.B."/>
        </authorList>
    </citation>
    <scope>NUCLEOTIDE SEQUENCE</scope>
    <source>
        <strain evidence="3">MMS21-STM12</strain>
    </source>
</reference>
<dbReference type="KEGG" id="mdb:OVN18_10065"/>
<accession>A0A9E8S861</accession>
<evidence type="ECO:0000313" key="4">
    <source>
        <dbReference type="Proteomes" id="UP001164706"/>
    </source>
</evidence>
<proteinExistence type="predicted"/>
<evidence type="ECO:0000256" key="1">
    <source>
        <dbReference type="SAM" id="MobiDB-lite"/>
    </source>
</evidence>
<keyword evidence="2" id="KW-1133">Transmembrane helix</keyword>
<keyword evidence="4" id="KW-1185">Reference proteome</keyword>
<keyword evidence="2" id="KW-0812">Transmembrane</keyword>
<dbReference type="EMBL" id="CP113089">
    <property type="protein sequence ID" value="WAB80903.1"/>
    <property type="molecule type" value="Genomic_DNA"/>
</dbReference>
<feature type="transmembrane region" description="Helical" evidence="2">
    <location>
        <begin position="139"/>
        <end position="163"/>
    </location>
</feature>
<dbReference type="AlphaFoldDB" id="A0A9E8S861"/>
<dbReference type="Proteomes" id="UP001164706">
    <property type="component" value="Chromosome"/>
</dbReference>
<protein>
    <submittedName>
        <fullName evidence="3">Uncharacterized protein</fullName>
    </submittedName>
</protein>
<feature type="transmembrane region" description="Helical" evidence="2">
    <location>
        <begin position="44"/>
        <end position="63"/>
    </location>
</feature>
<feature type="region of interest" description="Disordered" evidence="1">
    <location>
        <begin position="192"/>
        <end position="216"/>
    </location>
</feature>
<gene>
    <name evidence="3" type="ORF">OVN18_10065</name>
</gene>
<dbReference type="RefSeq" id="WP_267780652.1">
    <property type="nucleotide sequence ID" value="NZ_CP113089.1"/>
</dbReference>
<feature type="compositionally biased region" description="Low complexity" evidence="1">
    <location>
        <begin position="192"/>
        <end position="201"/>
    </location>
</feature>
<sequence>MMDAPAALRDRRARAAASLVVAALAIVVTAVGHGLAGGAVPHPVALLLGLVATALVGILVIGPRPTAGRLALGVSVDQLLLHGLFTALGTAAAPAPAALAPANRAAHAAHAAPALMPTHSSGGDALLALLDPVMAGHHALAGVVVLALLLRGRASLIAAFTALELRIRRALTPFDALRAPVTPRPVAIPAAPAAPRSALAPRPERRRGPPAFALAA</sequence>
<keyword evidence="2" id="KW-0472">Membrane</keyword>
<feature type="transmembrane region" description="Helical" evidence="2">
    <location>
        <begin position="70"/>
        <end position="93"/>
    </location>
</feature>